<keyword evidence="6" id="KW-1258">Restriction-modification system evasion by virus</keyword>
<evidence type="ECO:0000313" key="10">
    <source>
        <dbReference type="EMBL" id="DAD73901.1"/>
    </source>
</evidence>
<sequence length="310" mass="36250">MGYKLAGCNVLGCCEIDPRMNEVYVKNHHPKYNFLMDIRDFNKKEDLPKELYNLDILDGSPPCSTFSMAGQREDAWGVEKKFREGQKMQTLDDLLFVFIDTVEKLQPKVAIMENVEGLMLGKAWTYVQEIYKKFHKIGYTVKHWLLKGENMGIPQTRHRVFFIATRLDFDLNKIDMSFNYLPVTYRQYKDNKGEKMTGKMQDALNQSIYSDKTFADIYMRVDGSYKAFGHRLVHDDDVMPTVLAGHRDLYDFENKTRVSVNDIICAQTFPQDYDFGERKYSNVEYFCGMSVPPVMMKRVVLRLIESGIFR</sequence>
<accession>A0A8S5LV23</accession>
<evidence type="ECO:0000256" key="6">
    <source>
        <dbReference type="ARBA" id="ARBA00033479"/>
    </source>
</evidence>
<comment type="similarity">
    <text evidence="7 8">Belongs to the class I-like SAM-binding methyltransferase superfamily. C5-methyltransferase family.</text>
</comment>
<keyword evidence="5" id="KW-0899">Viral immunoevasion</keyword>
<evidence type="ECO:0000256" key="9">
    <source>
        <dbReference type="RuleBase" id="RU000417"/>
    </source>
</evidence>
<keyword evidence="1 7" id="KW-0489">Methyltransferase</keyword>
<proteinExistence type="inferred from homology"/>
<reference evidence="10" key="1">
    <citation type="journal article" date="2021" name="Proc. Natl. Acad. Sci. U.S.A.">
        <title>A Catalog of Tens of Thousands of Viruses from Human Metagenomes Reveals Hidden Associations with Chronic Diseases.</title>
        <authorList>
            <person name="Tisza M.J."/>
            <person name="Buck C.B."/>
        </authorList>
    </citation>
    <scope>NUCLEOTIDE SEQUENCE</scope>
    <source>
        <strain evidence="10">CtFn287</strain>
    </source>
</reference>
<evidence type="ECO:0000256" key="4">
    <source>
        <dbReference type="ARBA" id="ARBA00022691"/>
    </source>
</evidence>
<dbReference type="InterPro" id="IPR018117">
    <property type="entry name" value="C5_DNA_meth_AS"/>
</dbReference>
<dbReference type="InterPro" id="IPR029063">
    <property type="entry name" value="SAM-dependent_MTases_sf"/>
</dbReference>
<evidence type="ECO:0000256" key="3">
    <source>
        <dbReference type="ARBA" id="ARBA00022679"/>
    </source>
</evidence>
<dbReference type="EMBL" id="BK014748">
    <property type="protein sequence ID" value="DAD73901.1"/>
    <property type="molecule type" value="Genomic_DNA"/>
</dbReference>
<protein>
    <recommendedName>
        <fullName evidence="9">Cytosine-specific methyltransferase</fullName>
        <ecNumber evidence="9">2.1.1.37</ecNumber>
    </recommendedName>
</protein>
<dbReference type="GO" id="GO:0052170">
    <property type="term" value="P:symbiont-mediated suppression of host innate immune response"/>
    <property type="evidence" value="ECO:0007669"/>
    <property type="project" value="UniProtKB-KW"/>
</dbReference>
<name>A0A8S5LV23_9CAUD</name>
<dbReference type="EC" id="2.1.1.37" evidence="9"/>
<evidence type="ECO:0000256" key="7">
    <source>
        <dbReference type="PROSITE-ProRule" id="PRU01016"/>
    </source>
</evidence>
<dbReference type="InterPro" id="IPR050750">
    <property type="entry name" value="C5-MTase"/>
</dbReference>
<dbReference type="PROSITE" id="PS00094">
    <property type="entry name" value="C5_MTASE_1"/>
    <property type="match status" value="1"/>
</dbReference>
<dbReference type="NCBIfam" id="TIGR00675">
    <property type="entry name" value="dcm"/>
    <property type="match status" value="1"/>
</dbReference>
<feature type="active site" evidence="7">
    <location>
        <position position="63"/>
    </location>
</feature>
<dbReference type="Pfam" id="PF00145">
    <property type="entry name" value="DNA_methylase"/>
    <property type="match status" value="1"/>
</dbReference>
<evidence type="ECO:0000256" key="1">
    <source>
        <dbReference type="ARBA" id="ARBA00022603"/>
    </source>
</evidence>
<keyword evidence="2" id="KW-0945">Host-virus interaction</keyword>
<keyword evidence="4 7" id="KW-0949">S-adenosyl-L-methionine</keyword>
<organism evidence="10">
    <name type="scientific">Siphoviridae sp. ctFn287</name>
    <dbReference type="NCBI Taxonomy" id="2826215"/>
    <lineage>
        <taxon>Viruses</taxon>
        <taxon>Duplodnaviria</taxon>
        <taxon>Heunggongvirae</taxon>
        <taxon>Uroviricota</taxon>
        <taxon>Caudoviricetes</taxon>
    </lineage>
</organism>
<dbReference type="PANTHER" id="PTHR46098">
    <property type="entry name" value="TRNA (CYTOSINE(38)-C(5))-METHYLTRANSFERASE"/>
    <property type="match status" value="1"/>
</dbReference>
<dbReference type="SUPFAM" id="SSF53335">
    <property type="entry name" value="S-adenosyl-L-methionine-dependent methyltransferases"/>
    <property type="match status" value="1"/>
</dbReference>
<comment type="catalytic activity">
    <reaction evidence="9">
        <text>a 2'-deoxycytidine in DNA + S-adenosyl-L-methionine = a 5-methyl-2'-deoxycytidine in DNA + S-adenosyl-L-homocysteine + H(+)</text>
        <dbReference type="Rhea" id="RHEA:13681"/>
        <dbReference type="Rhea" id="RHEA-COMP:11369"/>
        <dbReference type="Rhea" id="RHEA-COMP:11370"/>
        <dbReference type="ChEBI" id="CHEBI:15378"/>
        <dbReference type="ChEBI" id="CHEBI:57856"/>
        <dbReference type="ChEBI" id="CHEBI:59789"/>
        <dbReference type="ChEBI" id="CHEBI:85452"/>
        <dbReference type="ChEBI" id="CHEBI:85454"/>
        <dbReference type="EC" id="2.1.1.37"/>
    </reaction>
</comment>
<dbReference type="GO" id="GO:0003886">
    <property type="term" value="F:DNA (cytosine-5-)-methyltransferase activity"/>
    <property type="evidence" value="ECO:0007669"/>
    <property type="project" value="UniProtKB-EC"/>
</dbReference>
<dbReference type="Gene3D" id="3.40.50.150">
    <property type="entry name" value="Vaccinia Virus protein VP39"/>
    <property type="match status" value="1"/>
</dbReference>
<dbReference type="InterPro" id="IPR001525">
    <property type="entry name" value="C5_MeTfrase"/>
</dbReference>
<dbReference type="GO" id="GO:0099018">
    <property type="term" value="P:symbiont-mediated evasion of host restriction-modification system"/>
    <property type="evidence" value="ECO:0007669"/>
    <property type="project" value="UniProtKB-KW"/>
</dbReference>
<keyword evidence="3 7" id="KW-0808">Transferase</keyword>
<evidence type="ECO:0000256" key="8">
    <source>
        <dbReference type="RuleBase" id="RU000416"/>
    </source>
</evidence>
<evidence type="ECO:0000256" key="5">
    <source>
        <dbReference type="ARBA" id="ARBA00023280"/>
    </source>
</evidence>
<dbReference type="PANTHER" id="PTHR46098:SF1">
    <property type="entry name" value="TRNA (CYTOSINE(38)-C(5))-METHYLTRANSFERASE"/>
    <property type="match status" value="1"/>
</dbReference>
<dbReference type="PRINTS" id="PR00105">
    <property type="entry name" value="C5METTRFRASE"/>
</dbReference>
<dbReference type="Gene3D" id="3.90.120.10">
    <property type="entry name" value="DNA Methylase, subunit A, domain 2"/>
    <property type="match status" value="1"/>
</dbReference>
<keyword evidence="2" id="KW-1090">Inhibition of host innate immune response by virus</keyword>
<dbReference type="PROSITE" id="PS51679">
    <property type="entry name" value="SAM_MT_C5"/>
    <property type="match status" value="1"/>
</dbReference>
<evidence type="ECO:0000256" key="2">
    <source>
        <dbReference type="ARBA" id="ARBA00022632"/>
    </source>
</evidence>
<dbReference type="GO" id="GO:0032259">
    <property type="term" value="P:methylation"/>
    <property type="evidence" value="ECO:0007669"/>
    <property type="project" value="UniProtKB-KW"/>
</dbReference>